<sequence>MRSGKAPSVTPEGRYWWLSQWSLTFEVRKSIIGELDLVKVDGSQWSLTFEVRKSTRLPPSAERPASQWSLTFEVRKS</sequence>
<accession>A0A3S4UTB4</accession>
<dbReference type="EMBL" id="LR134406">
    <property type="protein sequence ID" value="VEH69331.1"/>
    <property type="molecule type" value="Genomic_DNA"/>
</dbReference>
<reference evidence="1 2" key="1">
    <citation type="submission" date="2018-12" db="EMBL/GenBank/DDBJ databases">
        <authorList>
            <consortium name="Pathogen Informatics"/>
        </authorList>
    </citation>
    <scope>NUCLEOTIDE SEQUENCE [LARGE SCALE GENOMIC DNA]</scope>
    <source>
        <strain evidence="1 2">NCTC12967</strain>
    </source>
</reference>
<evidence type="ECO:0000313" key="2">
    <source>
        <dbReference type="Proteomes" id="UP000273044"/>
    </source>
</evidence>
<gene>
    <name evidence="1" type="ORF">NCTC12967_00598</name>
</gene>
<keyword evidence="2" id="KW-1185">Reference proteome</keyword>
<organism evidence="1 2">
    <name type="scientific">Arachnia propionica</name>
    <dbReference type="NCBI Taxonomy" id="1750"/>
    <lineage>
        <taxon>Bacteria</taxon>
        <taxon>Bacillati</taxon>
        <taxon>Actinomycetota</taxon>
        <taxon>Actinomycetes</taxon>
        <taxon>Propionibacteriales</taxon>
        <taxon>Propionibacteriaceae</taxon>
        <taxon>Arachnia</taxon>
    </lineage>
</organism>
<protein>
    <submittedName>
        <fullName evidence="1">Uncharacterized protein</fullName>
    </submittedName>
</protein>
<proteinExistence type="predicted"/>
<dbReference type="Proteomes" id="UP000273044">
    <property type="component" value="Chromosome"/>
</dbReference>
<dbReference type="AlphaFoldDB" id="A0A3S4UTB4"/>
<evidence type="ECO:0000313" key="1">
    <source>
        <dbReference type="EMBL" id="VEH69331.1"/>
    </source>
</evidence>
<name>A0A3S4UTB4_9ACTN</name>